<feature type="active site" evidence="6">
    <location>
        <position position="305"/>
    </location>
</feature>
<dbReference type="InterPro" id="IPR032466">
    <property type="entry name" value="Metal_Hydrolase"/>
</dbReference>
<dbReference type="SUPFAM" id="SSF51556">
    <property type="entry name" value="Metallo-dependent hydrolases"/>
    <property type="match status" value="1"/>
</dbReference>
<dbReference type="GO" id="GO:0005737">
    <property type="term" value="C:cytoplasm"/>
    <property type="evidence" value="ECO:0007669"/>
    <property type="project" value="TreeGrafter"/>
</dbReference>
<dbReference type="PROSITE" id="PS00482">
    <property type="entry name" value="DIHYDROOROTASE_1"/>
    <property type="match status" value="1"/>
</dbReference>
<dbReference type="InterPro" id="IPR050138">
    <property type="entry name" value="DHOase/Allantoinase_Hydrolase"/>
</dbReference>
<dbReference type="SUPFAM" id="SSF51338">
    <property type="entry name" value="Composite domain of metallo-dependent hydrolases"/>
    <property type="match status" value="1"/>
</dbReference>
<dbReference type="NCBIfam" id="NF006837">
    <property type="entry name" value="PRK09357.1-2"/>
    <property type="match status" value="1"/>
</dbReference>
<evidence type="ECO:0000256" key="6">
    <source>
        <dbReference type="HAMAP-Rule" id="MF_00220"/>
    </source>
</evidence>
<proteinExistence type="inferred from homology"/>
<dbReference type="PROSITE" id="PS00483">
    <property type="entry name" value="DIHYDROOROTASE_2"/>
    <property type="match status" value="1"/>
</dbReference>
<accession>W4VE63</accession>
<comment type="pathway">
    <text evidence="6">Pyrimidine metabolism; UMP biosynthesis via de novo pathway; (S)-dihydroorotate from bicarbonate: step 3/3.</text>
</comment>
<dbReference type="PANTHER" id="PTHR43668">
    <property type="entry name" value="ALLANTOINASE"/>
    <property type="match status" value="1"/>
</dbReference>
<keyword evidence="3 6" id="KW-0479">Metal-binding</keyword>
<feature type="binding site" evidence="6">
    <location>
        <position position="305"/>
    </location>
    <ligand>
        <name>Zn(2+)</name>
        <dbReference type="ChEBI" id="CHEBI:29105"/>
        <label>1</label>
    </ligand>
</feature>
<dbReference type="Proteomes" id="UP000019102">
    <property type="component" value="Unassembled WGS sequence"/>
</dbReference>
<comment type="similarity">
    <text evidence="2 6">Belongs to the metallo-dependent hydrolases superfamily. DHOase family. Class I DHOase subfamily.</text>
</comment>
<dbReference type="InterPro" id="IPR002195">
    <property type="entry name" value="Dihydroorotase_CS"/>
</dbReference>
<feature type="domain" description="Dihydroorotase catalytic" evidence="7">
    <location>
        <begin position="48"/>
        <end position="238"/>
    </location>
</feature>
<dbReference type="HAMAP" id="MF_00220_B">
    <property type="entry name" value="PyrC_classI_B"/>
    <property type="match status" value="1"/>
</dbReference>
<feature type="binding site" evidence="6">
    <location>
        <position position="93"/>
    </location>
    <ligand>
        <name>substrate</name>
    </ligand>
</feature>
<dbReference type="CDD" id="cd01317">
    <property type="entry name" value="DHOase_IIa"/>
    <property type="match status" value="1"/>
</dbReference>
<dbReference type="GO" id="GO:0004038">
    <property type="term" value="F:allantoinase activity"/>
    <property type="evidence" value="ECO:0007669"/>
    <property type="project" value="TreeGrafter"/>
</dbReference>
<protein>
    <recommendedName>
        <fullName evidence="6">Dihydroorotase</fullName>
        <shortName evidence="6">DHOase</shortName>
        <ecNumber evidence="6">3.5.2.3</ecNumber>
    </recommendedName>
</protein>
<keyword evidence="5 6" id="KW-0665">Pyrimidine biosynthesis</keyword>
<dbReference type="STRING" id="1298598.JCM21714_659"/>
<dbReference type="UniPathway" id="UPA00070">
    <property type="reaction ID" value="UER00117"/>
</dbReference>
<name>W4VE63_9BACI</name>
<sequence>MMKILTNVRRLLDNGNMEQCEIMMEDDMIAAIGNTLNDPEAKMLDGKGRVVVPGFVDVHVHLREPGGEVKETIATGTKAAARGGFTTVCAMPNTQPTPDSVDILQSIQQRIKETALIRVLPYASITERLVGDRLTDMAALQKAGAFAFTDDGVGVQSADIMLQAMKQAAAIDMPIVAHCEENSLIHDGGVMHDGEVNKKLGLPGIPSVCESVQIARDVLLAEAAGCHYHVCHVSTKESVRVIRDAKKAGIRVTAEVTPHHLLINEHAIRENDANFKMNPPLRATEDQQALIDGLLDGTIDFIATDHAPHTHEEKAHGMEHAPFGIVGFETAFSLLHTHFVKKERFTLKQLIDWLTIKPSDTFGLPFGRIEIGYSADLTLLDLETTYFVDRNSFLSKGKNTPFHQWKVTGKPVVTISKGEIVYEEATQ</sequence>
<keyword evidence="6" id="KW-0862">Zinc</keyword>
<dbReference type="GO" id="GO:0006145">
    <property type="term" value="P:purine nucleobase catabolic process"/>
    <property type="evidence" value="ECO:0007669"/>
    <property type="project" value="TreeGrafter"/>
</dbReference>
<dbReference type="GO" id="GO:0008270">
    <property type="term" value="F:zinc ion binding"/>
    <property type="evidence" value="ECO:0007669"/>
    <property type="project" value="UniProtKB-UniRule"/>
</dbReference>
<gene>
    <name evidence="6" type="primary">pyrC</name>
    <name evidence="8" type="ORF">JCM21714_659</name>
</gene>
<dbReference type="EMBL" id="BAVS01000001">
    <property type="protein sequence ID" value="GAE91705.1"/>
    <property type="molecule type" value="Genomic_DNA"/>
</dbReference>
<evidence type="ECO:0000256" key="4">
    <source>
        <dbReference type="ARBA" id="ARBA00022801"/>
    </source>
</evidence>
<dbReference type="PANTHER" id="PTHR43668:SF2">
    <property type="entry name" value="ALLANTOINASE"/>
    <property type="match status" value="1"/>
</dbReference>
<dbReference type="Pfam" id="PF12890">
    <property type="entry name" value="DHOase"/>
    <property type="match status" value="1"/>
</dbReference>
<feature type="binding site" evidence="6">
    <location>
        <position position="151"/>
    </location>
    <ligand>
        <name>Zn(2+)</name>
        <dbReference type="ChEBI" id="CHEBI:29105"/>
        <label>1</label>
    </ligand>
</feature>
<evidence type="ECO:0000256" key="3">
    <source>
        <dbReference type="ARBA" id="ARBA00022723"/>
    </source>
</evidence>
<comment type="caution">
    <text evidence="8">The sequence shown here is derived from an EMBL/GenBank/DDBJ whole genome shotgun (WGS) entry which is preliminary data.</text>
</comment>
<dbReference type="RefSeq" id="WP_035721565.1">
    <property type="nucleotide sequence ID" value="NZ_BAVS01000001.1"/>
</dbReference>
<dbReference type="AlphaFoldDB" id="W4VE63"/>
<keyword evidence="9" id="KW-1185">Reference proteome</keyword>
<evidence type="ECO:0000259" key="7">
    <source>
        <dbReference type="Pfam" id="PF12890"/>
    </source>
</evidence>
<feature type="binding site" evidence="6">
    <location>
        <position position="61"/>
    </location>
    <ligand>
        <name>Zn(2+)</name>
        <dbReference type="ChEBI" id="CHEBI:29105"/>
        <label>1</label>
    </ligand>
</feature>
<dbReference type="Gene3D" id="2.30.40.10">
    <property type="entry name" value="Urease, subunit C, domain 1"/>
    <property type="match status" value="1"/>
</dbReference>
<comment type="catalytic activity">
    <reaction evidence="6">
        <text>(S)-dihydroorotate + H2O = N-carbamoyl-L-aspartate + H(+)</text>
        <dbReference type="Rhea" id="RHEA:24296"/>
        <dbReference type="ChEBI" id="CHEBI:15377"/>
        <dbReference type="ChEBI" id="CHEBI:15378"/>
        <dbReference type="ChEBI" id="CHEBI:30864"/>
        <dbReference type="ChEBI" id="CHEBI:32814"/>
        <dbReference type="EC" id="3.5.2.3"/>
    </reaction>
</comment>
<feature type="binding site" evidence="6">
    <location>
        <position position="232"/>
    </location>
    <ligand>
        <name>Zn(2+)</name>
        <dbReference type="ChEBI" id="CHEBI:29105"/>
        <label>2</label>
    </ligand>
</feature>
<feature type="binding site" evidence="6">
    <location>
        <position position="59"/>
    </location>
    <ligand>
        <name>Zn(2+)</name>
        <dbReference type="ChEBI" id="CHEBI:29105"/>
        <label>1</label>
    </ligand>
</feature>
<reference evidence="8 9" key="1">
    <citation type="journal article" date="2014" name="Genome Announc.">
        <title>Draft Genome Sequence of the Boron-Tolerant and Moderately Halotolerant Bacterium Gracilibacillus boraciitolerans JCM 21714T.</title>
        <authorList>
            <person name="Ahmed I."/>
            <person name="Oshima K."/>
            <person name="Suda W."/>
            <person name="Kitamura K."/>
            <person name="Iida T."/>
            <person name="Ohmori Y."/>
            <person name="Fujiwara T."/>
            <person name="Hattori M."/>
            <person name="Ohkuma M."/>
        </authorList>
    </citation>
    <scope>NUCLEOTIDE SEQUENCE [LARGE SCALE GENOMIC DNA]</scope>
    <source>
        <strain evidence="8 9">JCM 21714</strain>
    </source>
</reference>
<feature type="binding site" evidence="6">
    <location>
        <position position="278"/>
    </location>
    <ligand>
        <name>substrate</name>
    </ligand>
</feature>
<evidence type="ECO:0000256" key="5">
    <source>
        <dbReference type="ARBA" id="ARBA00022975"/>
    </source>
</evidence>
<dbReference type="InterPro" id="IPR011059">
    <property type="entry name" value="Metal-dep_hydrolase_composite"/>
</dbReference>
<dbReference type="InterPro" id="IPR004722">
    <property type="entry name" value="DHOase"/>
</dbReference>
<dbReference type="NCBIfam" id="TIGR00857">
    <property type="entry name" value="pyrC_multi"/>
    <property type="match status" value="1"/>
</dbReference>
<dbReference type="EC" id="3.5.2.3" evidence="6"/>
<dbReference type="OrthoDB" id="9765462at2"/>
<feature type="binding site" evidence="6">
    <location>
        <position position="178"/>
    </location>
    <ligand>
        <name>Zn(2+)</name>
        <dbReference type="ChEBI" id="CHEBI:29105"/>
        <label>2</label>
    </ligand>
</feature>
<feature type="binding site" evidence="6">
    <location>
        <begin position="61"/>
        <end position="63"/>
    </location>
    <ligand>
        <name>substrate</name>
    </ligand>
</feature>
<evidence type="ECO:0000313" key="9">
    <source>
        <dbReference type="Proteomes" id="UP000019102"/>
    </source>
</evidence>
<feature type="binding site" evidence="6">
    <location>
        <begin position="323"/>
        <end position="324"/>
    </location>
    <ligand>
        <name>substrate</name>
    </ligand>
</feature>
<dbReference type="eggNOG" id="COG0044">
    <property type="taxonomic scope" value="Bacteria"/>
</dbReference>
<dbReference type="GO" id="GO:0004151">
    <property type="term" value="F:dihydroorotase activity"/>
    <property type="evidence" value="ECO:0007669"/>
    <property type="project" value="UniProtKB-UniRule"/>
</dbReference>
<dbReference type="InterPro" id="IPR024403">
    <property type="entry name" value="DHOase_cat"/>
</dbReference>
<evidence type="ECO:0000256" key="1">
    <source>
        <dbReference type="ARBA" id="ARBA00002368"/>
    </source>
</evidence>
<dbReference type="Gene3D" id="3.20.20.140">
    <property type="entry name" value="Metal-dependent hydrolases"/>
    <property type="match status" value="1"/>
</dbReference>
<feature type="binding site" evidence="6">
    <location>
        <position position="151"/>
    </location>
    <ligand>
        <name>Zn(2+)</name>
        <dbReference type="ChEBI" id="CHEBI:29105"/>
        <label>2</label>
    </ligand>
</feature>
<comment type="function">
    <text evidence="1 6">Catalyzes the reversible cyclization of carbamoyl aspartate to dihydroorotate.</text>
</comment>
<evidence type="ECO:0000256" key="2">
    <source>
        <dbReference type="ARBA" id="ARBA00010286"/>
    </source>
</evidence>
<organism evidence="8 9">
    <name type="scientific">Gracilibacillus boraciitolerans JCM 21714</name>
    <dbReference type="NCBI Taxonomy" id="1298598"/>
    <lineage>
        <taxon>Bacteria</taxon>
        <taxon>Bacillati</taxon>
        <taxon>Bacillota</taxon>
        <taxon>Bacilli</taxon>
        <taxon>Bacillales</taxon>
        <taxon>Bacillaceae</taxon>
        <taxon>Gracilibacillus</taxon>
    </lineage>
</organism>
<keyword evidence="4 6" id="KW-0378">Hydrolase</keyword>
<comment type="cofactor">
    <cofactor evidence="6">
        <name>Zn(2+)</name>
        <dbReference type="ChEBI" id="CHEBI:29105"/>
    </cofactor>
    <text evidence="6">Binds 2 Zn(2+) ions per subunit.</text>
</comment>
<feature type="binding site" evidence="6">
    <location>
        <position position="309"/>
    </location>
    <ligand>
        <name>substrate</name>
    </ligand>
</feature>
<dbReference type="GO" id="GO:0044205">
    <property type="term" value="P:'de novo' UMP biosynthetic process"/>
    <property type="evidence" value="ECO:0007669"/>
    <property type="project" value="UniProtKB-UniRule"/>
</dbReference>
<evidence type="ECO:0000313" key="8">
    <source>
        <dbReference type="EMBL" id="GAE91705.1"/>
    </source>
</evidence>